<dbReference type="Proteomes" id="UP001152747">
    <property type="component" value="Unassembled WGS sequence"/>
</dbReference>
<protein>
    <submittedName>
        <fullName evidence="1">Uncharacterized protein</fullName>
    </submittedName>
</protein>
<accession>A0A9P1IKV8</accession>
<keyword evidence="2" id="KW-1185">Reference proteome</keyword>
<sequence>MPLKSEIDQIEKNYRNIGNFIARLCNCDAHFSSIMVISRKRFWAFLQVIWNICGFSRNNCGFSRNNVIMIVILQIKNFVWFPILSLNHLDTQICLLLMKKNHKKLPGRSIIEKYQIPDPISSTSNRKKALNFPTF</sequence>
<evidence type="ECO:0000313" key="1">
    <source>
        <dbReference type="EMBL" id="CAI5446926.1"/>
    </source>
</evidence>
<organism evidence="1 2">
    <name type="scientific">Caenorhabditis angaria</name>
    <dbReference type="NCBI Taxonomy" id="860376"/>
    <lineage>
        <taxon>Eukaryota</taxon>
        <taxon>Metazoa</taxon>
        <taxon>Ecdysozoa</taxon>
        <taxon>Nematoda</taxon>
        <taxon>Chromadorea</taxon>
        <taxon>Rhabditida</taxon>
        <taxon>Rhabditina</taxon>
        <taxon>Rhabditomorpha</taxon>
        <taxon>Rhabditoidea</taxon>
        <taxon>Rhabditidae</taxon>
        <taxon>Peloderinae</taxon>
        <taxon>Caenorhabditis</taxon>
    </lineage>
</organism>
<name>A0A9P1IKV8_9PELO</name>
<gene>
    <name evidence="1" type="ORF">CAMP_LOCUS9563</name>
</gene>
<dbReference type="AlphaFoldDB" id="A0A9P1IKV8"/>
<dbReference type="EMBL" id="CANHGI010000004">
    <property type="protein sequence ID" value="CAI5446926.1"/>
    <property type="molecule type" value="Genomic_DNA"/>
</dbReference>
<reference evidence="1" key="1">
    <citation type="submission" date="2022-11" db="EMBL/GenBank/DDBJ databases">
        <authorList>
            <person name="Kikuchi T."/>
        </authorList>
    </citation>
    <scope>NUCLEOTIDE SEQUENCE</scope>
    <source>
        <strain evidence="1">PS1010</strain>
    </source>
</reference>
<comment type="caution">
    <text evidence="1">The sequence shown here is derived from an EMBL/GenBank/DDBJ whole genome shotgun (WGS) entry which is preliminary data.</text>
</comment>
<proteinExistence type="predicted"/>
<evidence type="ECO:0000313" key="2">
    <source>
        <dbReference type="Proteomes" id="UP001152747"/>
    </source>
</evidence>